<keyword evidence="3" id="KW-1185">Reference proteome</keyword>
<dbReference type="EMBL" id="JBEOZM010000009">
    <property type="protein sequence ID" value="MER6270049.1"/>
    <property type="molecule type" value="Genomic_DNA"/>
</dbReference>
<dbReference type="Proteomes" id="UP001490365">
    <property type="component" value="Unassembled WGS sequence"/>
</dbReference>
<proteinExistence type="predicted"/>
<dbReference type="RefSeq" id="WP_351958498.1">
    <property type="nucleotide sequence ID" value="NZ_JBEOZM010000009.1"/>
</dbReference>
<name>A0ABV1TK34_9ACTN</name>
<organism evidence="2 3">
    <name type="scientific">Streptomyces sp. 900105755</name>
    <dbReference type="NCBI Taxonomy" id="3154389"/>
    <lineage>
        <taxon>Bacteria</taxon>
        <taxon>Bacillati</taxon>
        <taxon>Actinomycetota</taxon>
        <taxon>Actinomycetes</taxon>
        <taxon>Kitasatosporales</taxon>
        <taxon>Streptomycetaceae</taxon>
        <taxon>Streptomyces</taxon>
    </lineage>
</organism>
<feature type="region of interest" description="Disordered" evidence="1">
    <location>
        <begin position="131"/>
        <end position="153"/>
    </location>
</feature>
<gene>
    <name evidence="2" type="ORF">ABT211_22545</name>
</gene>
<evidence type="ECO:0000256" key="1">
    <source>
        <dbReference type="SAM" id="MobiDB-lite"/>
    </source>
</evidence>
<evidence type="ECO:0000313" key="3">
    <source>
        <dbReference type="Proteomes" id="UP001490365"/>
    </source>
</evidence>
<sequence length="232" mass="23942">MTAERRTDTLRHLLGLGRLLPLGGPQDGAWLTESAADAVLRRAAAGVAGVRLGAVRIAPADQAEVAEAVVPAPPGAVPPGPLRLSAEFAATAAEPLPATASRLRRALAAAAERLGLSVVETDLRVTDLLTEEPAEPETVSAPRPPSVREGADPEGARVTAAALAVPGVARVTGALSREVHFDTALPRRHVRVEVALTDAGPRAVEVARRVRTAVGEALDDRPTVAVLVTDVN</sequence>
<accession>A0ABV1TK34</accession>
<evidence type="ECO:0000313" key="2">
    <source>
        <dbReference type="EMBL" id="MER6270049.1"/>
    </source>
</evidence>
<reference evidence="2 3" key="1">
    <citation type="submission" date="2024-06" db="EMBL/GenBank/DDBJ databases">
        <title>The Natural Products Discovery Center: Release of the First 8490 Sequenced Strains for Exploring Actinobacteria Biosynthetic Diversity.</title>
        <authorList>
            <person name="Kalkreuter E."/>
            <person name="Kautsar S.A."/>
            <person name="Yang D."/>
            <person name="Bader C.D."/>
            <person name="Teijaro C.N."/>
            <person name="Fluegel L."/>
            <person name="Davis C.M."/>
            <person name="Simpson J.R."/>
            <person name="Lauterbach L."/>
            <person name="Steele A.D."/>
            <person name="Gui C."/>
            <person name="Meng S."/>
            <person name="Li G."/>
            <person name="Viehrig K."/>
            <person name="Ye F."/>
            <person name="Su P."/>
            <person name="Kiefer A.F."/>
            <person name="Nichols A."/>
            <person name="Cepeda A.J."/>
            <person name="Yan W."/>
            <person name="Fan B."/>
            <person name="Jiang Y."/>
            <person name="Adhikari A."/>
            <person name="Zheng C.-J."/>
            <person name="Schuster L."/>
            <person name="Cowan T.M."/>
            <person name="Smanski M.J."/>
            <person name="Chevrette M.G."/>
            <person name="De Carvalho L.P.S."/>
            <person name="Shen B."/>
        </authorList>
    </citation>
    <scope>NUCLEOTIDE SEQUENCE [LARGE SCALE GENOMIC DNA]</scope>
    <source>
        <strain evidence="2 3">NPDC001694</strain>
    </source>
</reference>
<comment type="caution">
    <text evidence="2">The sequence shown here is derived from an EMBL/GenBank/DDBJ whole genome shotgun (WGS) entry which is preliminary data.</text>
</comment>
<protein>
    <submittedName>
        <fullName evidence="2">Nucleopolyhedrovirus P10 family protein</fullName>
    </submittedName>
</protein>